<proteinExistence type="predicted"/>
<protein>
    <submittedName>
        <fullName evidence="3">F-box domain protein</fullName>
    </submittedName>
</protein>
<dbReference type="InterPro" id="IPR032675">
    <property type="entry name" value="LRR_dom_sf"/>
</dbReference>
<comment type="caution">
    <text evidence="3">The sequence shown here is derived from an EMBL/GenBank/DDBJ whole genome shotgun (WGS) entry which is preliminary data.</text>
</comment>
<evidence type="ECO:0000259" key="2">
    <source>
        <dbReference type="PROSITE" id="PS50181"/>
    </source>
</evidence>
<dbReference type="RefSeq" id="XP_046074399.1">
    <property type="nucleotide sequence ID" value="XM_046218078.1"/>
</dbReference>
<sequence>MPATDWLSKLPLELILMILTYLPIHSLVTFGVTSKRNYRYHALCMRKLHIGIFHKRLHSTIAFLDTDSMHEFTESHVFKNSTKTQSHQIPVVLPESALGMDIIGCRSRPRARSHVYRAVESRPGKRLYAELLNDKGIRFLSSAEQTIHAQNEQFAQIISRYGISLLELEFMAYDINDEGAIALSACCGPRLRHLGLRFEHPHVRDSMLSRNYWTKPAPGSPAWNALIGIGPIGKGIGMDNLESLVLERAGITPWQLQMLVKRNEKLRVLKLRTCAAAQPEFVNWLGGIDVSECEEESPRENSEPAPGALLRTLWIENCDSIRSVHLCSGEDEEGSVDFSLEWVSGLTGLQSLSLRECRNIDPQVVERANARLWHIPEVHLPRPIDFRHSLEVSIEVDPDYA</sequence>
<organism evidence="3 4">
    <name type="scientific">Talaromyces proteolyticus</name>
    <dbReference type="NCBI Taxonomy" id="1131652"/>
    <lineage>
        <taxon>Eukaryota</taxon>
        <taxon>Fungi</taxon>
        <taxon>Dikarya</taxon>
        <taxon>Ascomycota</taxon>
        <taxon>Pezizomycotina</taxon>
        <taxon>Eurotiomycetes</taxon>
        <taxon>Eurotiomycetidae</taxon>
        <taxon>Eurotiales</taxon>
        <taxon>Trichocomaceae</taxon>
        <taxon>Talaromyces</taxon>
        <taxon>Talaromyces sect. Bacilispori</taxon>
    </lineage>
</organism>
<dbReference type="CDD" id="cd09917">
    <property type="entry name" value="F-box_SF"/>
    <property type="match status" value="1"/>
</dbReference>
<keyword evidence="1" id="KW-1133">Transmembrane helix</keyword>
<evidence type="ECO:0000313" key="4">
    <source>
        <dbReference type="Proteomes" id="UP001201262"/>
    </source>
</evidence>
<dbReference type="SUPFAM" id="SSF81383">
    <property type="entry name" value="F-box domain"/>
    <property type="match status" value="1"/>
</dbReference>
<dbReference type="Proteomes" id="UP001201262">
    <property type="component" value="Unassembled WGS sequence"/>
</dbReference>
<dbReference type="InterPro" id="IPR001810">
    <property type="entry name" value="F-box_dom"/>
</dbReference>
<dbReference type="AlphaFoldDB" id="A0AAD4KTR9"/>
<keyword evidence="4" id="KW-1185">Reference proteome</keyword>
<keyword evidence="1" id="KW-0472">Membrane</keyword>
<dbReference type="EMBL" id="JAJTJA010000004">
    <property type="protein sequence ID" value="KAH8700693.1"/>
    <property type="molecule type" value="Genomic_DNA"/>
</dbReference>
<name>A0AAD4KTR9_9EURO</name>
<keyword evidence="1" id="KW-0812">Transmembrane</keyword>
<dbReference type="PROSITE" id="PS50181">
    <property type="entry name" value="FBOX"/>
    <property type="match status" value="1"/>
</dbReference>
<dbReference type="InterPro" id="IPR036047">
    <property type="entry name" value="F-box-like_dom_sf"/>
</dbReference>
<dbReference type="Gene3D" id="1.20.1280.50">
    <property type="match status" value="1"/>
</dbReference>
<evidence type="ECO:0000256" key="1">
    <source>
        <dbReference type="SAM" id="Phobius"/>
    </source>
</evidence>
<feature type="transmembrane region" description="Helical" evidence="1">
    <location>
        <begin position="12"/>
        <end position="32"/>
    </location>
</feature>
<dbReference type="SUPFAM" id="SSF52047">
    <property type="entry name" value="RNI-like"/>
    <property type="match status" value="1"/>
</dbReference>
<dbReference type="Gene3D" id="3.80.10.10">
    <property type="entry name" value="Ribonuclease Inhibitor"/>
    <property type="match status" value="1"/>
</dbReference>
<gene>
    <name evidence="3" type="ORF">BGW36DRAFT_395739</name>
</gene>
<feature type="domain" description="F-box" evidence="2">
    <location>
        <begin position="4"/>
        <end position="36"/>
    </location>
</feature>
<dbReference type="Pfam" id="PF00646">
    <property type="entry name" value="F-box"/>
    <property type="match status" value="1"/>
</dbReference>
<evidence type="ECO:0000313" key="3">
    <source>
        <dbReference type="EMBL" id="KAH8700693.1"/>
    </source>
</evidence>
<reference evidence="3" key="1">
    <citation type="submission" date="2021-12" db="EMBL/GenBank/DDBJ databases">
        <title>Convergent genome expansion in fungi linked to evolution of root-endophyte symbiosis.</title>
        <authorList>
            <consortium name="DOE Joint Genome Institute"/>
            <person name="Ke Y.-H."/>
            <person name="Bonito G."/>
            <person name="Liao H.-L."/>
            <person name="Looney B."/>
            <person name="Rojas-Flechas A."/>
            <person name="Nash J."/>
            <person name="Hameed K."/>
            <person name="Schadt C."/>
            <person name="Martin F."/>
            <person name="Crous P.W."/>
            <person name="Miettinen O."/>
            <person name="Magnuson J.K."/>
            <person name="Labbe J."/>
            <person name="Jacobson D."/>
            <person name="Doktycz M.J."/>
            <person name="Veneault-Fourrey C."/>
            <person name="Kuo A."/>
            <person name="Mondo S."/>
            <person name="Calhoun S."/>
            <person name="Riley R."/>
            <person name="Ohm R."/>
            <person name="LaButti K."/>
            <person name="Andreopoulos B."/>
            <person name="Pangilinan J."/>
            <person name="Nolan M."/>
            <person name="Tritt A."/>
            <person name="Clum A."/>
            <person name="Lipzen A."/>
            <person name="Daum C."/>
            <person name="Barry K."/>
            <person name="Grigoriev I.V."/>
            <person name="Vilgalys R."/>
        </authorList>
    </citation>
    <scope>NUCLEOTIDE SEQUENCE</scope>
    <source>
        <strain evidence="3">PMI_201</strain>
    </source>
</reference>
<dbReference type="GeneID" id="70248365"/>
<accession>A0AAD4KTR9</accession>